<evidence type="ECO:0000313" key="3">
    <source>
        <dbReference type="Proteomes" id="UP000233551"/>
    </source>
</evidence>
<organism evidence="2 3">
    <name type="scientific">Punica granatum</name>
    <name type="common">Pomegranate</name>
    <dbReference type="NCBI Taxonomy" id="22663"/>
    <lineage>
        <taxon>Eukaryota</taxon>
        <taxon>Viridiplantae</taxon>
        <taxon>Streptophyta</taxon>
        <taxon>Embryophyta</taxon>
        <taxon>Tracheophyta</taxon>
        <taxon>Spermatophyta</taxon>
        <taxon>Magnoliopsida</taxon>
        <taxon>eudicotyledons</taxon>
        <taxon>Gunneridae</taxon>
        <taxon>Pentapetalae</taxon>
        <taxon>rosids</taxon>
        <taxon>malvids</taxon>
        <taxon>Myrtales</taxon>
        <taxon>Lythraceae</taxon>
        <taxon>Punica</taxon>
    </lineage>
</organism>
<feature type="region of interest" description="Disordered" evidence="1">
    <location>
        <begin position="26"/>
        <end position="86"/>
    </location>
</feature>
<comment type="caution">
    <text evidence="2">The sequence shown here is derived from an EMBL/GenBank/DDBJ whole genome shotgun (WGS) entry which is preliminary data.</text>
</comment>
<name>A0A2I0KFM3_PUNGR</name>
<gene>
    <name evidence="2" type="ORF">CRG98_012316</name>
</gene>
<proteinExistence type="predicted"/>
<keyword evidence="3" id="KW-1185">Reference proteome</keyword>
<reference evidence="2 3" key="1">
    <citation type="submission" date="2017-11" db="EMBL/GenBank/DDBJ databases">
        <title>De-novo sequencing of pomegranate (Punica granatum L.) genome.</title>
        <authorList>
            <person name="Akparov Z."/>
            <person name="Amiraslanov A."/>
            <person name="Hajiyeva S."/>
            <person name="Abbasov M."/>
            <person name="Kaur K."/>
            <person name="Hamwieh A."/>
            <person name="Solovyev V."/>
            <person name="Salamov A."/>
            <person name="Braich B."/>
            <person name="Kosarev P."/>
            <person name="Mahmoud A."/>
            <person name="Hajiyev E."/>
            <person name="Babayeva S."/>
            <person name="Izzatullayeva V."/>
            <person name="Mammadov A."/>
            <person name="Mammadov A."/>
            <person name="Sharifova S."/>
            <person name="Ojaghi J."/>
            <person name="Eynullazada K."/>
            <person name="Bayramov B."/>
            <person name="Abdulazimova A."/>
            <person name="Shahmuradov I."/>
        </authorList>
    </citation>
    <scope>NUCLEOTIDE SEQUENCE [LARGE SCALE GENOMIC DNA]</scope>
    <source>
        <strain evidence="3">cv. AG2017</strain>
        <tissue evidence="2">Leaf</tissue>
    </source>
</reference>
<evidence type="ECO:0000256" key="1">
    <source>
        <dbReference type="SAM" id="MobiDB-lite"/>
    </source>
</evidence>
<accession>A0A2I0KFM3</accession>
<dbReference type="AlphaFoldDB" id="A0A2I0KFM3"/>
<evidence type="ECO:0000313" key="2">
    <source>
        <dbReference type="EMBL" id="PKI67299.1"/>
    </source>
</evidence>
<dbReference type="Proteomes" id="UP000233551">
    <property type="component" value="Unassembled WGS sequence"/>
</dbReference>
<protein>
    <submittedName>
        <fullName evidence="2">Uncharacterized protein</fullName>
    </submittedName>
</protein>
<dbReference type="EMBL" id="PGOL01000621">
    <property type="protein sequence ID" value="PKI67299.1"/>
    <property type="molecule type" value="Genomic_DNA"/>
</dbReference>
<sequence length="99" mass="11015">MGDSNPSNDVAGVLCGYRRPQWRRGRGRRLAAPNPQSIRDSPVRVPDRLANWSRPSAISTPPPRTPATSVEGSRLPMGSPDPSFPFDFLLRTKMKKMKN</sequence>